<sequence length="648" mass="71038">MAHDGELPPLPPEEHAYTHTRHSISTQSTDFGSQINGSSRPSARRRSSRASKESHLDDITRLVQRLKLQLEDERRRADDAERRVQEVTGHLKAVNDARLAALGDAARAKEELKLYKIQLDAAQREIYRAQDIIGIVDKQRHNAEKEAAKHRSKARELNETILIQTAHTEAYKLGMEEGLNRGRELANVNAAFMGGGQEEDYLDEEEEHAYPPLPLDPPRIHSEHSRAPRSEHSRAPRSEHSRAPRSEHSRAPTHTRPSPALNQVPLPNPSIDPSENIRPISIRNVSSSPRPPTVAIPPDNLIPTLDADMRIRIPPPHEFQHRTPEPPPSPQLPAMSDSSQDPLPILPRANNPQQRRTHHRRNSSSGSNSSTLSQLDILANAHAPGLRTPMSIIPEVSIAYSGSPLPRSEDGHRGLRHQLSVSEYSVQRPKAPSMKAPSISEGPSAQNRPSSRSSYAGSWLQHKEQPSQSNRNSRISTTSTAPNISVQPPSQPVSNKTDSLRPRGGSPASSYRAPLPPDLGSQDPYYVPSAPNAMPGGYGFHNSSDNHTDPPVVPSSSRYDKYDDDNDDAVSSAFTTDTFTTNKYRANREDDWSGAVSSATHAPMHPTGNVVAGPSSSYAGGWSLPEPALGVTMISSTTKGKSTQGINR</sequence>
<feature type="compositionally biased region" description="Basic and acidic residues" evidence="2">
    <location>
        <begin position="218"/>
        <end position="250"/>
    </location>
</feature>
<feature type="compositionally biased region" description="Polar residues" evidence="2">
    <location>
        <begin position="23"/>
        <end position="37"/>
    </location>
</feature>
<evidence type="ECO:0000313" key="3">
    <source>
        <dbReference type="EMBL" id="KIM45062.1"/>
    </source>
</evidence>
<reference evidence="3 4" key="1">
    <citation type="submission" date="2014-04" db="EMBL/GenBank/DDBJ databases">
        <authorList>
            <consortium name="DOE Joint Genome Institute"/>
            <person name="Kuo A."/>
            <person name="Gay G."/>
            <person name="Dore J."/>
            <person name="Kohler A."/>
            <person name="Nagy L.G."/>
            <person name="Floudas D."/>
            <person name="Copeland A."/>
            <person name="Barry K.W."/>
            <person name="Cichocki N."/>
            <person name="Veneault-Fourrey C."/>
            <person name="LaButti K."/>
            <person name="Lindquist E.A."/>
            <person name="Lipzen A."/>
            <person name="Lundell T."/>
            <person name="Morin E."/>
            <person name="Murat C."/>
            <person name="Sun H."/>
            <person name="Tunlid A."/>
            <person name="Henrissat B."/>
            <person name="Grigoriev I.V."/>
            <person name="Hibbett D.S."/>
            <person name="Martin F."/>
            <person name="Nordberg H.P."/>
            <person name="Cantor M.N."/>
            <person name="Hua S.X."/>
        </authorList>
    </citation>
    <scope>NUCLEOTIDE SEQUENCE [LARGE SCALE GENOMIC DNA]</scope>
    <source>
        <strain evidence="4">h7</strain>
    </source>
</reference>
<feature type="compositionally biased region" description="Polar residues" evidence="2">
    <location>
        <begin position="441"/>
        <end position="456"/>
    </location>
</feature>
<name>A0A0C2YVP4_HEBCY</name>
<dbReference type="AlphaFoldDB" id="A0A0C2YVP4"/>
<dbReference type="OrthoDB" id="3008370at2759"/>
<reference evidence="4" key="2">
    <citation type="submission" date="2015-01" db="EMBL/GenBank/DDBJ databases">
        <title>Evolutionary Origins and Diversification of the Mycorrhizal Mutualists.</title>
        <authorList>
            <consortium name="DOE Joint Genome Institute"/>
            <consortium name="Mycorrhizal Genomics Consortium"/>
            <person name="Kohler A."/>
            <person name="Kuo A."/>
            <person name="Nagy L.G."/>
            <person name="Floudas D."/>
            <person name="Copeland A."/>
            <person name="Barry K.W."/>
            <person name="Cichocki N."/>
            <person name="Veneault-Fourrey C."/>
            <person name="LaButti K."/>
            <person name="Lindquist E.A."/>
            <person name="Lipzen A."/>
            <person name="Lundell T."/>
            <person name="Morin E."/>
            <person name="Murat C."/>
            <person name="Riley R."/>
            <person name="Ohm R."/>
            <person name="Sun H."/>
            <person name="Tunlid A."/>
            <person name="Henrissat B."/>
            <person name="Grigoriev I.V."/>
            <person name="Hibbett D.S."/>
            <person name="Martin F."/>
        </authorList>
    </citation>
    <scope>NUCLEOTIDE SEQUENCE [LARGE SCALE GENOMIC DNA]</scope>
    <source>
        <strain evidence="4">h7</strain>
    </source>
</reference>
<feature type="region of interest" description="Disordered" evidence="2">
    <location>
        <begin position="1"/>
        <end position="56"/>
    </location>
</feature>
<evidence type="ECO:0000256" key="1">
    <source>
        <dbReference type="SAM" id="Coils"/>
    </source>
</evidence>
<keyword evidence="4" id="KW-1185">Reference proteome</keyword>
<dbReference type="EMBL" id="KN831772">
    <property type="protein sequence ID" value="KIM45062.1"/>
    <property type="molecule type" value="Genomic_DNA"/>
</dbReference>
<feature type="compositionally biased region" description="Polar residues" evidence="2">
    <location>
        <begin position="481"/>
        <end position="497"/>
    </location>
</feature>
<feature type="compositionally biased region" description="Basic and acidic residues" evidence="2">
    <location>
        <begin position="1"/>
        <end position="17"/>
    </location>
</feature>
<feature type="region of interest" description="Disordered" evidence="2">
    <location>
        <begin position="422"/>
        <end position="560"/>
    </location>
</feature>
<feature type="region of interest" description="Disordered" evidence="2">
    <location>
        <begin position="202"/>
        <end position="302"/>
    </location>
</feature>
<organism evidence="3 4">
    <name type="scientific">Hebeloma cylindrosporum</name>
    <dbReference type="NCBI Taxonomy" id="76867"/>
    <lineage>
        <taxon>Eukaryota</taxon>
        <taxon>Fungi</taxon>
        <taxon>Dikarya</taxon>
        <taxon>Basidiomycota</taxon>
        <taxon>Agaricomycotina</taxon>
        <taxon>Agaricomycetes</taxon>
        <taxon>Agaricomycetidae</taxon>
        <taxon>Agaricales</taxon>
        <taxon>Agaricineae</taxon>
        <taxon>Hymenogastraceae</taxon>
        <taxon>Hebeloma</taxon>
    </lineage>
</organism>
<protein>
    <submittedName>
        <fullName evidence="3">Uncharacterized protein</fullName>
    </submittedName>
</protein>
<proteinExistence type="predicted"/>
<feature type="coiled-coil region" evidence="1">
    <location>
        <begin position="56"/>
        <end position="160"/>
    </location>
</feature>
<feature type="compositionally biased region" description="Low complexity" evidence="2">
    <location>
        <begin position="467"/>
        <end position="480"/>
    </location>
</feature>
<evidence type="ECO:0000256" key="2">
    <source>
        <dbReference type="SAM" id="MobiDB-lite"/>
    </source>
</evidence>
<dbReference type="HOGENOM" id="CLU_450599_0_0_1"/>
<gene>
    <name evidence="3" type="ORF">M413DRAFT_24327</name>
</gene>
<dbReference type="Proteomes" id="UP000053424">
    <property type="component" value="Unassembled WGS sequence"/>
</dbReference>
<evidence type="ECO:0000313" key="4">
    <source>
        <dbReference type="Proteomes" id="UP000053424"/>
    </source>
</evidence>
<accession>A0A0C2YVP4</accession>
<dbReference type="STRING" id="686832.A0A0C2YVP4"/>
<feature type="region of interest" description="Disordered" evidence="2">
    <location>
        <begin position="315"/>
        <end position="371"/>
    </location>
</feature>
<keyword evidence="1" id="KW-0175">Coiled coil</keyword>